<name>A0A1E1IYI1_LEIGU</name>
<feature type="compositionally biased region" description="Basic and acidic residues" evidence="1">
    <location>
        <begin position="272"/>
        <end position="282"/>
    </location>
</feature>
<reference evidence="2" key="1">
    <citation type="submission" date="2012-08" db="EMBL/GenBank/DDBJ databases">
        <title>Comparative genomics of metastatic and non-metastatic Leishmania guyanensis provides insights into polygenic factors involved in Leishmania RNA virus infection.</title>
        <authorList>
            <person name="Smith D."/>
            <person name="Hertz-Fowler C."/>
            <person name="Martin R."/>
            <person name="Dickens N."/>
            <person name="Fasel N."/>
            <person name="Falquet L."/>
            <person name="Beverley S."/>
            <person name="Zangger H."/>
            <person name="Calderon-Copete S."/>
            <person name="Mottram J."/>
            <person name="Xenarios I."/>
        </authorList>
    </citation>
    <scope>NUCLEOTIDE SEQUENCE</scope>
    <source>
        <strain evidence="2">MHOM/BR/75/M4147/SSU:IR2SAT-LUC</strain>
    </source>
</reference>
<dbReference type="EMBL" id="CALQ01001052">
    <property type="protein sequence ID" value="CCM16370.1"/>
    <property type="molecule type" value="Genomic_DNA"/>
</dbReference>
<feature type="region of interest" description="Disordered" evidence="1">
    <location>
        <begin position="1"/>
        <end position="40"/>
    </location>
</feature>
<feature type="region of interest" description="Disordered" evidence="1">
    <location>
        <begin position="248"/>
        <end position="297"/>
    </location>
</feature>
<evidence type="ECO:0000313" key="2">
    <source>
        <dbReference type="EMBL" id="CCM16370.1"/>
    </source>
</evidence>
<feature type="compositionally biased region" description="Low complexity" evidence="1">
    <location>
        <begin position="25"/>
        <end position="35"/>
    </location>
</feature>
<feature type="region of interest" description="Disordered" evidence="1">
    <location>
        <begin position="792"/>
        <end position="811"/>
    </location>
</feature>
<feature type="compositionally biased region" description="Low complexity" evidence="1">
    <location>
        <begin position="725"/>
        <end position="757"/>
    </location>
</feature>
<feature type="region of interest" description="Disordered" evidence="1">
    <location>
        <begin position="722"/>
        <end position="772"/>
    </location>
</feature>
<sequence length="1063" mass="113628">MSHLTSSTVAPAEAGSGSGTGHTVPPSAAAKSPAATVRRGRGAFKHQLRTEEMERQYASGSMAASASAALGRAEEVSTIFTAATTHVVLPSSTLGSKATKPVTEEEEIAAQFAHLKKGKDIPLNMMMAQVVSSASAAAGTGSSMSVTARLAAAAEARTAAPRTHFGIFENNANDTARQLLFRGEKRRRYCVIVGDLQNNSRQVTLKLFGHKGAKPFKLQNKLIRLVNLSIGKPRRGTLQWRVAHGLLDDDDLEEQQPGEEQRTDSDEEQEEGQQREQDERAADSNAESAVDDDDDMDQRGEAAAAVIYRKDNNGTRAPVEAQGCDATDITAAAACRAATGYTPPPQVLDSTQTAEERAFQNQTHAAAGFDVEEIIPFSSSSEDNDDEEHQEARHRKAMAIAEAASSIERAAAAVPIPESNSDGDDGDEVVEKPAAPNPVSDGCLHGLAPPALLAPDVVETHATAGGNHGVGNAPAVAAHADPMALAPAETSAKAVVTAVKHNTGSLDHHSKGIEAEGEDVDHYLDNDDEVVPLTVQQAGTGAAVMYETSLATSPVLTAKRFASLRDYFLREFRFLLNLEDVRAQNVSVKINLGAAYCCLARQGSYSTPLKHATFGEFVERMNTESMQLYFIKDCPACVSRAVDMESGSLHFPASSTTVKINFFSNERQSRSIARAVWDSDVDQFRLLDVENIGVTFNWSVFSLDETFVRRKNEVQAVAAEGSGNGTAVATGASVTSPSAATTPAAGAADASATATAAPPRPPVSAADRARMGPTPVGIGVDPDCPFHNMRAPGPKEADKADGASVETTAPAAEEVKSIHQTPIDDDEDDLARNKTVAYPFEVEFRAYRRWKQQDDNPAAPLAKAILEELSLAEHNYLIHGSTATYERMDLTNVCEVDYAAEDLNVESIVVEHTSRVKPEGTDLLVDNTTSLFIENFAAARQLKEKVATYGPIKVAAMQNPSNNNFMRSVTAARRAAGRGSGHGARDALHLTPAEMSEVLKPTSKLTFFRSRGSTIHWKLRPNSSLEENIAPMTEALSFLQQVLHTANEIERYSARGGAAPDAL</sequence>
<feature type="compositionally biased region" description="Acidic residues" evidence="1">
    <location>
        <begin position="248"/>
        <end position="257"/>
    </location>
</feature>
<dbReference type="AlphaFoldDB" id="A0A1E1IYI1"/>
<proteinExistence type="predicted"/>
<accession>A0A1E1IYI1</accession>
<protein>
    <submittedName>
        <fullName evidence="2">Uncharacterized protein</fullName>
    </submittedName>
</protein>
<organism evidence="2">
    <name type="scientific">Leishmania guyanensis</name>
    <dbReference type="NCBI Taxonomy" id="5670"/>
    <lineage>
        <taxon>Eukaryota</taxon>
        <taxon>Discoba</taxon>
        <taxon>Euglenozoa</taxon>
        <taxon>Kinetoplastea</taxon>
        <taxon>Metakinetoplastina</taxon>
        <taxon>Trypanosomatida</taxon>
        <taxon>Trypanosomatidae</taxon>
        <taxon>Leishmaniinae</taxon>
        <taxon>Leishmania</taxon>
        <taxon>Leishmania guyanensis species complex</taxon>
    </lineage>
</organism>
<gene>
    <name evidence="2" type="primary">LgM4147LRVhigh.26.01250.00790</name>
    <name evidence="2" type="ORF">BN36_2638770</name>
</gene>
<evidence type="ECO:0000256" key="1">
    <source>
        <dbReference type="SAM" id="MobiDB-lite"/>
    </source>
</evidence>